<evidence type="ECO:0000313" key="2">
    <source>
        <dbReference type="Proteomes" id="UP001165960"/>
    </source>
</evidence>
<reference evidence="1" key="1">
    <citation type="submission" date="2022-04" db="EMBL/GenBank/DDBJ databases">
        <title>Genome of the entomopathogenic fungus Entomophthora muscae.</title>
        <authorList>
            <person name="Elya C."/>
            <person name="Lovett B.R."/>
            <person name="Lee E."/>
            <person name="Macias A.M."/>
            <person name="Hajek A.E."/>
            <person name="De Bivort B.L."/>
            <person name="Kasson M.T."/>
            <person name="De Fine Licht H.H."/>
            <person name="Stajich J.E."/>
        </authorList>
    </citation>
    <scope>NUCLEOTIDE SEQUENCE</scope>
    <source>
        <strain evidence="1">Berkeley</strain>
    </source>
</reference>
<gene>
    <name evidence="1" type="primary">SSN3_1</name>
    <name evidence="1" type="ORF">DSO57_1019809</name>
</gene>
<proteinExistence type="predicted"/>
<protein>
    <submittedName>
        <fullName evidence="1">Cyclin-dependent protein kinase</fullName>
        <ecNumber evidence="1">2.7.11.2</ecNumber>
    </submittedName>
</protein>
<keyword evidence="1" id="KW-0418">Kinase</keyword>
<keyword evidence="2" id="KW-1185">Reference proteome</keyword>
<dbReference type="EC" id="2.7.11.2" evidence="1"/>
<accession>A0ACC2S624</accession>
<evidence type="ECO:0000313" key="1">
    <source>
        <dbReference type="EMBL" id="KAJ9057731.1"/>
    </source>
</evidence>
<dbReference type="Proteomes" id="UP001165960">
    <property type="component" value="Unassembled WGS sequence"/>
</dbReference>
<name>A0ACC2S624_9FUNG</name>
<organism evidence="1 2">
    <name type="scientific">Entomophthora muscae</name>
    <dbReference type="NCBI Taxonomy" id="34485"/>
    <lineage>
        <taxon>Eukaryota</taxon>
        <taxon>Fungi</taxon>
        <taxon>Fungi incertae sedis</taxon>
        <taxon>Zoopagomycota</taxon>
        <taxon>Entomophthoromycotina</taxon>
        <taxon>Entomophthoromycetes</taxon>
        <taxon>Entomophthorales</taxon>
        <taxon>Entomophthoraceae</taxon>
        <taxon>Entomophthora</taxon>
    </lineage>
</organism>
<dbReference type="EMBL" id="QTSX02005770">
    <property type="protein sequence ID" value="KAJ9057731.1"/>
    <property type="molecule type" value="Genomic_DNA"/>
</dbReference>
<sequence>MVFKYAEHDFQQIIQHHNYTEKKPIPEFTIKSFMWQLINGVSYLHENWVLHRDLKPANVLVTSDGVVKVGDLGLARSFFRPIQPLYNSDKVVVTIWYRAPELILGSKHYTKAIDMWSVGCILGELLTGKPMFKGEELRMEKKTLPFQKNQMTKIIEVLGNPTKEDWPDIDLMPDYSCLHSLKSHYNNLSSLFNACHVKSDAAFDLLQKLLIYDPKKRITAMEALQHPYFMQDPKPAANSFAGQPFKYLPRKLTQQDSKTMGGSESQGASSQTKRKDDRSSQSKSQFKRSRN</sequence>
<keyword evidence="1" id="KW-0808">Transferase</keyword>
<comment type="caution">
    <text evidence="1">The sequence shown here is derived from an EMBL/GenBank/DDBJ whole genome shotgun (WGS) entry which is preliminary data.</text>
</comment>